<dbReference type="InterPro" id="IPR036291">
    <property type="entry name" value="NAD(P)-bd_dom_sf"/>
</dbReference>
<sequence length="141" mass="14738">MGSDDSVAAAVERFGRINVLVNNAGIGKPSPWTTRSAYTGSGLVQPGGTKSSFEANTVEPDMPMQIYAEQRRIADKVALAVNEDGDDPATVAKAIVAAATDSKPKVRYTAGRNARLLSAAHRVLPAGVFDGQVRKANKLAG</sequence>
<dbReference type="EMBL" id="CP163440">
    <property type="protein sequence ID" value="XDQ59697.1"/>
    <property type="molecule type" value="Genomic_DNA"/>
</dbReference>
<dbReference type="GO" id="GO:0016491">
    <property type="term" value="F:oxidoreductase activity"/>
    <property type="evidence" value="ECO:0007669"/>
    <property type="project" value="UniProtKB-KW"/>
</dbReference>
<dbReference type="PANTHER" id="PTHR43976:SF16">
    <property type="entry name" value="SHORT-CHAIN DEHYDROGENASE_REDUCTASE FAMILY PROTEIN"/>
    <property type="match status" value="1"/>
</dbReference>
<dbReference type="SUPFAM" id="SSF51735">
    <property type="entry name" value="NAD(P)-binding Rossmann-fold domains"/>
    <property type="match status" value="1"/>
</dbReference>
<keyword evidence="2" id="KW-0560">Oxidoreductase</keyword>
<dbReference type="InterPro" id="IPR051911">
    <property type="entry name" value="SDR_oxidoreductase"/>
</dbReference>
<evidence type="ECO:0008006" key="4">
    <source>
        <dbReference type="Google" id="ProtNLM"/>
    </source>
</evidence>
<dbReference type="RefSeq" id="WP_369254385.1">
    <property type="nucleotide sequence ID" value="NZ_CP163440.1"/>
</dbReference>
<evidence type="ECO:0000313" key="3">
    <source>
        <dbReference type="EMBL" id="XDQ59697.1"/>
    </source>
</evidence>
<evidence type="ECO:0000256" key="1">
    <source>
        <dbReference type="ARBA" id="ARBA00006484"/>
    </source>
</evidence>
<gene>
    <name evidence="3" type="ORF">AB5J50_02255</name>
</gene>
<comment type="similarity">
    <text evidence="1">Belongs to the short-chain dehydrogenases/reductases (SDR) family.</text>
</comment>
<accession>A0AB39RU14</accession>
<evidence type="ECO:0000256" key="2">
    <source>
        <dbReference type="ARBA" id="ARBA00023002"/>
    </source>
</evidence>
<dbReference type="AlphaFoldDB" id="A0AB39RU14"/>
<dbReference type="Gene3D" id="3.40.50.720">
    <property type="entry name" value="NAD(P)-binding Rossmann-like Domain"/>
    <property type="match status" value="1"/>
</dbReference>
<dbReference type="PANTHER" id="PTHR43976">
    <property type="entry name" value="SHORT CHAIN DEHYDROGENASE"/>
    <property type="match status" value="1"/>
</dbReference>
<protein>
    <recommendedName>
        <fullName evidence="4">Short subunit dehydrogenase</fullName>
    </recommendedName>
</protein>
<proteinExistence type="inferred from homology"/>
<organism evidence="3">
    <name type="scientific">Streptomyces sp. R35</name>
    <dbReference type="NCBI Taxonomy" id="3238630"/>
    <lineage>
        <taxon>Bacteria</taxon>
        <taxon>Bacillati</taxon>
        <taxon>Actinomycetota</taxon>
        <taxon>Actinomycetes</taxon>
        <taxon>Kitasatosporales</taxon>
        <taxon>Streptomycetaceae</taxon>
        <taxon>Streptomyces</taxon>
    </lineage>
</organism>
<name>A0AB39RU14_9ACTN</name>
<reference evidence="3" key="1">
    <citation type="submission" date="2024-07" db="EMBL/GenBank/DDBJ databases">
        <authorList>
            <person name="Yu S.T."/>
        </authorList>
    </citation>
    <scope>NUCLEOTIDE SEQUENCE</scope>
    <source>
        <strain evidence="3">R35</strain>
    </source>
</reference>